<dbReference type="GO" id="GO:0097730">
    <property type="term" value="C:non-motile cilium"/>
    <property type="evidence" value="ECO:0007669"/>
    <property type="project" value="TreeGrafter"/>
</dbReference>
<keyword evidence="2" id="KW-0966">Cell projection</keyword>
<dbReference type="GO" id="GO:0097225">
    <property type="term" value="C:sperm midpiece"/>
    <property type="evidence" value="ECO:0007669"/>
    <property type="project" value="TreeGrafter"/>
</dbReference>
<keyword evidence="2" id="KW-0282">Flagellum</keyword>
<feature type="domain" description="Cilia- and flagella-associated protein 69 ARM repeats" evidence="1">
    <location>
        <begin position="5"/>
        <end position="645"/>
    </location>
</feature>
<organism evidence="2 3">
    <name type="scientific">Oopsacas minuta</name>
    <dbReference type="NCBI Taxonomy" id="111878"/>
    <lineage>
        <taxon>Eukaryota</taxon>
        <taxon>Metazoa</taxon>
        <taxon>Porifera</taxon>
        <taxon>Hexactinellida</taxon>
        <taxon>Hexasterophora</taxon>
        <taxon>Lyssacinosida</taxon>
        <taxon>Leucopsacidae</taxon>
        <taxon>Oopsacas</taxon>
    </lineage>
</organism>
<dbReference type="InterPro" id="IPR011989">
    <property type="entry name" value="ARM-like"/>
</dbReference>
<dbReference type="AlphaFoldDB" id="A0AAV7JW62"/>
<dbReference type="SUPFAM" id="SSF48371">
    <property type="entry name" value="ARM repeat"/>
    <property type="match status" value="1"/>
</dbReference>
<dbReference type="Gene3D" id="1.25.10.10">
    <property type="entry name" value="Leucine-rich Repeat Variant"/>
    <property type="match status" value="1"/>
</dbReference>
<dbReference type="InterPro" id="IPR048733">
    <property type="entry name" value="CFA69_ARM_dom"/>
</dbReference>
<dbReference type="PANTHER" id="PTHR14716:SF0">
    <property type="entry name" value="CILIA- AND FLAGELLA-ASSOCIATED PROTEIN 69"/>
    <property type="match status" value="1"/>
</dbReference>
<gene>
    <name evidence="2" type="ORF">LOD99_4453</name>
</gene>
<dbReference type="PANTHER" id="PTHR14716">
    <property type="entry name" value="CILIA- AND FLAGELLA-ASSOCIATED PROTEIN 69"/>
    <property type="match status" value="1"/>
</dbReference>
<keyword evidence="2" id="KW-0969">Cilium</keyword>
<proteinExistence type="predicted"/>
<reference evidence="2 3" key="1">
    <citation type="journal article" date="2023" name="BMC Biol.">
        <title>The compact genome of the sponge Oopsacas minuta (Hexactinellida) is lacking key metazoan core genes.</title>
        <authorList>
            <person name="Santini S."/>
            <person name="Schenkelaars Q."/>
            <person name="Jourda C."/>
            <person name="Duchesne M."/>
            <person name="Belahbib H."/>
            <person name="Rocher C."/>
            <person name="Selva M."/>
            <person name="Riesgo A."/>
            <person name="Vervoort M."/>
            <person name="Leys S.P."/>
            <person name="Kodjabachian L."/>
            <person name="Le Bivic A."/>
            <person name="Borchiellini C."/>
            <person name="Claverie J.M."/>
            <person name="Renard E."/>
        </authorList>
    </citation>
    <scope>NUCLEOTIDE SEQUENCE [LARGE SCALE GENOMIC DNA]</scope>
    <source>
        <strain evidence="2">SPO-2</strain>
    </source>
</reference>
<dbReference type="Proteomes" id="UP001165289">
    <property type="component" value="Unassembled WGS sequence"/>
</dbReference>
<evidence type="ECO:0000259" key="1">
    <source>
        <dbReference type="Pfam" id="PF21049"/>
    </source>
</evidence>
<dbReference type="InterPro" id="IPR048732">
    <property type="entry name" value="CFA69"/>
</dbReference>
<dbReference type="GO" id="GO:1902093">
    <property type="term" value="P:positive regulation of flagellated sperm motility"/>
    <property type="evidence" value="ECO:0007669"/>
    <property type="project" value="TreeGrafter"/>
</dbReference>
<protein>
    <submittedName>
        <fullName evidence="2">Cilia- and flagella-associated protein 69-like</fullName>
    </submittedName>
</protein>
<name>A0AAV7JW62_9METZ</name>
<keyword evidence="3" id="KW-1185">Reference proteome</keyword>
<accession>A0AAV7JW62</accession>
<comment type="caution">
    <text evidence="2">The sequence shown here is derived from an EMBL/GenBank/DDBJ whole genome shotgun (WGS) entry which is preliminary data.</text>
</comment>
<feature type="domain" description="Cilia- and flagella-associated protein 69 ARM repeats" evidence="1">
    <location>
        <begin position="675"/>
        <end position="786"/>
    </location>
</feature>
<sequence length="940" mass="105228">MSVGSAVKLLTDPHISDVSDRHEHAINRVIEQNTKGFLMSDLSELAQLIPACYEILDSWPLMNEMLIELTKLCAIPFLKEKASDEKNYTQHAAKCVQSMGKLLDLSYPDLCISVCNTIHEIYTLEDSLSESADHHLDSKPPQRKLKRSVRREIVERSHIAKQIGLLLEEDLSSTSHLFSCVLEVLSILSGSVSGTESILSAGSGGRLPLLMLELIDWGRGNQGPGTAVEFNQAMEILWNLLENGSRHEIQSQLSSMECVDSLHRCLLKLLNYDVSIGAPTPHTLSISTRELRNDLLVILSLHVQHCPNSPYIETGLLQTLIMLSSSPEIHEQPTSAARFIPDNSHEDFEFKKLLLNILHSFLDIPAAILLLSHLPLLPSLLYYVTPVQPASSGTSRSVHRLSWSSEQWEEIQLQSLSVLSHLAGKLPEQYHACQGNARLLGMLDWCLCEDDHMSYGTSILSQPGSRGSKRAQLFLCLRALLNVSSHQHEQLNQELLDLGVLSLLISFLDAMDPTSTDGLDIDTMSDTLLLISLLCEADDRAKELLGNIGGIQVLTNYLLISDSLFSAGLGHHKLFLHALDAIWTCVVGCSANEELFLMQEGVFVLVDCLLTHPISMKSVILGVLVDLSDDARCIPHLQAWQAREGGKQKIDTLQRGSESMSDTLQLSSKSLGRNDTAVGIWSLLAELWRREESALNVARKDGIIIADVNEALTTGLQREMREQPEQPLHSLCVMDVADNMRAKIYSLCSRLDFRSVPDSISVEDRATIVLIERYMDIKTGEIWREIASELESEGTRPVAYDREGIAEILSIHKIKCEQILKMQTDLFEIRNQDALQEEQYYYQTIHSDHLMEQMKQAEFDEYLERTSNYIALRDAKERQRAKISASRTERDFVASEIYHGTCMDNLSTTVFCGRSVKLESSKPMRLQPILLADNSSIESV</sequence>
<dbReference type="Pfam" id="PF21049">
    <property type="entry name" value="CFA69_ARM_rpt"/>
    <property type="match status" value="2"/>
</dbReference>
<evidence type="ECO:0000313" key="3">
    <source>
        <dbReference type="Proteomes" id="UP001165289"/>
    </source>
</evidence>
<dbReference type="EMBL" id="JAKMXF010000298">
    <property type="protein sequence ID" value="KAI6652670.1"/>
    <property type="molecule type" value="Genomic_DNA"/>
</dbReference>
<evidence type="ECO:0000313" key="2">
    <source>
        <dbReference type="EMBL" id="KAI6652670.1"/>
    </source>
</evidence>
<dbReference type="InterPro" id="IPR016024">
    <property type="entry name" value="ARM-type_fold"/>
</dbReference>